<sequence length="627" mass="68880">MLMVFFFCLLLQKLVAQMKQDPQNADLKKQLHELQAKITALSEKQKKVVEQLRKELLVKQEPEAKLQLQVQAPPVGGEMKPVNLLQSQQITGGLQQTLTVTPVLTTKTIPLVLKAAATPALPASVLPHRPPTVAMVTTAITKPDSQNAPINLQVTSKLTNQGSEPVRLVSKNTVVQATTTGQPIKVPQFVPPPRLTPRPTFQPQVRPKLATPTNVPIAPAPPPPMMAAPQLLQRPVMLATKLSTSLPSATPIHQVRIVNGQPCSKTGTAPLTGIVITTPVSAAPTRLASPAQAPNNAAQIPVSPPAPPIQISSLNIEPKEKPEKLAFMVSLGLVTHDHLEEIQSKRQERKRRTTANPVYSGAVFEPERKKSAVSYLNSPLHQGTRKRGPETDWSNSSSQGDIHEDFCTVCRRSGQLLMCDTCSRVYHLDCLDPPLKTIPKGMWICPKCQDQILKKEEAIPWPGTLAIVHSYIAYKEAKEEEKQKLMRWSSELKLEREHLEQRVKQLSNSITKCMETKNTILARQKEMQLSLDKVKHLIRLIQAFNFNQTLAETDGKDARVQEAAPPAVVTSEPAAPEANSVENQCCDSLCSETSTCLSSRSFQPDLDHPLQSSGLGSTLPDVSSSWF</sequence>
<keyword evidence="4 10" id="KW-0863">Zinc-finger</keyword>
<accession>A0A8C7Z3U1</accession>
<protein>
    <submittedName>
        <fullName evidence="15">PHD finger protein 21Ab</fullName>
    </submittedName>
</protein>
<keyword evidence="13" id="KW-0732">Signal</keyword>
<dbReference type="GeneTree" id="ENSGT00940000156124"/>
<dbReference type="GO" id="GO:0000122">
    <property type="term" value="P:negative regulation of transcription by RNA polymerase II"/>
    <property type="evidence" value="ECO:0007669"/>
    <property type="project" value="TreeGrafter"/>
</dbReference>
<dbReference type="InterPro" id="IPR013083">
    <property type="entry name" value="Znf_RING/FYVE/PHD"/>
</dbReference>
<name>A0A8C7Z3U1_9TELE</name>
<evidence type="ECO:0000256" key="6">
    <source>
        <dbReference type="ARBA" id="ARBA00023015"/>
    </source>
</evidence>
<feature type="domain" description="PHD-type" evidence="14">
    <location>
        <begin position="404"/>
        <end position="451"/>
    </location>
</feature>
<keyword evidence="8" id="KW-0804">Transcription</keyword>
<evidence type="ECO:0000256" key="12">
    <source>
        <dbReference type="SAM" id="MobiDB-lite"/>
    </source>
</evidence>
<dbReference type="Pfam" id="PF00628">
    <property type="entry name" value="PHD"/>
    <property type="match status" value="1"/>
</dbReference>
<dbReference type="PROSITE" id="PS01359">
    <property type="entry name" value="ZF_PHD_1"/>
    <property type="match status" value="1"/>
</dbReference>
<keyword evidence="5" id="KW-0862">Zinc</keyword>
<keyword evidence="2" id="KW-0597">Phosphoprotein</keyword>
<dbReference type="FunFam" id="3.30.40.10:FF:000001">
    <property type="entry name" value="chromodomain-helicase-DNA-binding protein 3 isoform X1"/>
    <property type="match status" value="1"/>
</dbReference>
<feature type="signal peptide" evidence="13">
    <location>
        <begin position="1"/>
        <end position="16"/>
    </location>
</feature>
<keyword evidence="11" id="KW-0175">Coiled coil</keyword>
<keyword evidence="7" id="KW-0238">DNA-binding</keyword>
<organism evidence="15 16">
    <name type="scientific">Oryzias sinensis</name>
    <name type="common">Chinese medaka</name>
    <dbReference type="NCBI Taxonomy" id="183150"/>
    <lineage>
        <taxon>Eukaryota</taxon>
        <taxon>Metazoa</taxon>
        <taxon>Chordata</taxon>
        <taxon>Craniata</taxon>
        <taxon>Vertebrata</taxon>
        <taxon>Euteleostomi</taxon>
        <taxon>Actinopterygii</taxon>
        <taxon>Neopterygii</taxon>
        <taxon>Teleostei</taxon>
        <taxon>Neoteleostei</taxon>
        <taxon>Acanthomorphata</taxon>
        <taxon>Ovalentaria</taxon>
        <taxon>Atherinomorphae</taxon>
        <taxon>Beloniformes</taxon>
        <taxon>Adrianichthyidae</taxon>
        <taxon>Oryziinae</taxon>
        <taxon>Oryzias</taxon>
    </lineage>
</organism>
<feature type="compositionally biased region" description="Polar residues" evidence="12">
    <location>
        <begin position="610"/>
        <end position="627"/>
    </location>
</feature>
<evidence type="ECO:0000256" key="2">
    <source>
        <dbReference type="ARBA" id="ARBA00022553"/>
    </source>
</evidence>
<feature type="region of interest" description="Disordered" evidence="12">
    <location>
        <begin position="184"/>
        <end position="207"/>
    </location>
</feature>
<dbReference type="GO" id="GO:0000118">
    <property type="term" value="C:histone deacetylase complex"/>
    <property type="evidence" value="ECO:0007669"/>
    <property type="project" value="TreeGrafter"/>
</dbReference>
<feature type="chain" id="PRO_5034813398" evidence="13">
    <location>
        <begin position="17"/>
        <end position="627"/>
    </location>
</feature>
<evidence type="ECO:0000256" key="5">
    <source>
        <dbReference type="ARBA" id="ARBA00022833"/>
    </source>
</evidence>
<evidence type="ECO:0000313" key="16">
    <source>
        <dbReference type="Proteomes" id="UP000694383"/>
    </source>
</evidence>
<evidence type="ECO:0000256" key="7">
    <source>
        <dbReference type="ARBA" id="ARBA00023125"/>
    </source>
</evidence>
<dbReference type="PROSITE" id="PS50016">
    <property type="entry name" value="ZF_PHD_2"/>
    <property type="match status" value="1"/>
</dbReference>
<dbReference type="GO" id="GO:0008270">
    <property type="term" value="F:zinc ion binding"/>
    <property type="evidence" value="ECO:0007669"/>
    <property type="project" value="UniProtKB-KW"/>
</dbReference>
<evidence type="ECO:0000256" key="1">
    <source>
        <dbReference type="ARBA" id="ARBA00004123"/>
    </source>
</evidence>
<reference evidence="15" key="1">
    <citation type="submission" date="2025-08" db="UniProtKB">
        <authorList>
            <consortium name="Ensembl"/>
        </authorList>
    </citation>
    <scope>IDENTIFICATION</scope>
</reference>
<evidence type="ECO:0000256" key="4">
    <source>
        <dbReference type="ARBA" id="ARBA00022771"/>
    </source>
</evidence>
<comment type="subcellular location">
    <subcellularLocation>
        <location evidence="1">Nucleus</location>
    </subcellularLocation>
</comment>
<dbReference type="PANTHER" id="PTHR24102:SF6">
    <property type="entry name" value="PHD FINGER PROTEIN 21A"/>
    <property type="match status" value="1"/>
</dbReference>
<evidence type="ECO:0000256" key="11">
    <source>
        <dbReference type="SAM" id="Coils"/>
    </source>
</evidence>
<keyword evidence="3" id="KW-0479">Metal-binding</keyword>
<evidence type="ECO:0000256" key="9">
    <source>
        <dbReference type="ARBA" id="ARBA00023242"/>
    </source>
</evidence>
<evidence type="ECO:0000256" key="3">
    <source>
        <dbReference type="ARBA" id="ARBA00022723"/>
    </source>
</evidence>
<feature type="region of interest" description="Disordered" evidence="12">
    <location>
        <begin position="378"/>
        <end position="399"/>
    </location>
</feature>
<dbReference type="GO" id="GO:0003682">
    <property type="term" value="F:chromatin binding"/>
    <property type="evidence" value="ECO:0007669"/>
    <property type="project" value="TreeGrafter"/>
</dbReference>
<dbReference type="Gene3D" id="3.30.40.10">
    <property type="entry name" value="Zinc/RING finger domain, C3HC4 (zinc finger)"/>
    <property type="match status" value="1"/>
</dbReference>
<evidence type="ECO:0000256" key="8">
    <source>
        <dbReference type="ARBA" id="ARBA00023163"/>
    </source>
</evidence>
<evidence type="ECO:0000256" key="13">
    <source>
        <dbReference type="SAM" id="SignalP"/>
    </source>
</evidence>
<dbReference type="PANTHER" id="PTHR24102">
    <property type="entry name" value="PHD FINGER PROTEIN"/>
    <property type="match status" value="1"/>
</dbReference>
<dbReference type="Proteomes" id="UP000694383">
    <property type="component" value="Unplaced"/>
</dbReference>
<feature type="coiled-coil region" evidence="11">
    <location>
        <begin position="489"/>
        <end position="516"/>
    </location>
</feature>
<dbReference type="InterPro" id="IPR019787">
    <property type="entry name" value="Znf_PHD-finger"/>
</dbReference>
<dbReference type="Ensembl" id="ENSOSIT00000037593.1">
    <property type="protein sequence ID" value="ENSOSIP00000035654.1"/>
    <property type="gene ID" value="ENSOSIG00000017627.1"/>
</dbReference>
<keyword evidence="9" id="KW-0539">Nucleus</keyword>
<dbReference type="SMART" id="SM00249">
    <property type="entry name" value="PHD"/>
    <property type="match status" value="1"/>
</dbReference>
<reference evidence="15" key="2">
    <citation type="submission" date="2025-09" db="UniProtKB">
        <authorList>
            <consortium name="Ensembl"/>
        </authorList>
    </citation>
    <scope>IDENTIFICATION</scope>
</reference>
<dbReference type="AlphaFoldDB" id="A0A8C7Z3U1"/>
<feature type="coiled-coil region" evidence="11">
    <location>
        <begin position="24"/>
        <end position="51"/>
    </location>
</feature>
<evidence type="ECO:0000256" key="10">
    <source>
        <dbReference type="PROSITE-ProRule" id="PRU00146"/>
    </source>
</evidence>
<proteinExistence type="predicted"/>
<dbReference type="InterPro" id="IPR001965">
    <property type="entry name" value="Znf_PHD"/>
</dbReference>
<feature type="region of interest" description="Disordered" evidence="12">
    <location>
        <begin position="607"/>
        <end position="627"/>
    </location>
</feature>
<evidence type="ECO:0000313" key="15">
    <source>
        <dbReference type="Ensembl" id="ENSOSIP00000035654.1"/>
    </source>
</evidence>
<dbReference type="InterPro" id="IPR019786">
    <property type="entry name" value="Zinc_finger_PHD-type_CS"/>
</dbReference>
<keyword evidence="16" id="KW-1185">Reference proteome</keyword>
<dbReference type="SUPFAM" id="SSF57903">
    <property type="entry name" value="FYVE/PHD zinc finger"/>
    <property type="match status" value="1"/>
</dbReference>
<dbReference type="GO" id="GO:0003677">
    <property type="term" value="F:DNA binding"/>
    <property type="evidence" value="ECO:0007669"/>
    <property type="project" value="UniProtKB-KW"/>
</dbReference>
<keyword evidence="6" id="KW-0805">Transcription regulation</keyword>
<dbReference type="CDD" id="cd15523">
    <property type="entry name" value="PHD_PHF21A"/>
    <property type="match status" value="1"/>
</dbReference>
<evidence type="ECO:0000259" key="14">
    <source>
        <dbReference type="PROSITE" id="PS50016"/>
    </source>
</evidence>
<dbReference type="InterPro" id="IPR011011">
    <property type="entry name" value="Znf_FYVE_PHD"/>
</dbReference>